<dbReference type="Proteomes" id="UP000460715">
    <property type="component" value="Unassembled WGS sequence"/>
</dbReference>
<proteinExistence type="predicted"/>
<dbReference type="InterPro" id="IPR036388">
    <property type="entry name" value="WH-like_DNA-bd_sf"/>
</dbReference>
<organism evidence="5 6">
    <name type="scientific">Teichococcus coralli</name>
    <dbReference type="NCBI Taxonomy" id="2545983"/>
    <lineage>
        <taxon>Bacteria</taxon>
        <taxon>Pseudomonadati</taxon>
        <taxon>Pseudomonadota</taxon>
        <taxon>Alphaproteobacteria</taxon>
        <taxon>Acetobacterales</taxon>
        <taxon>Roseomonadaceae</taxon>
        <taxon>Roseomonas</taxon>
    </lineage>
</organism>
<dbReference type="PRINTS" id="PR00035">
    <property type="entry name" value="HTHGNTR"/>
</dbReference>
<reference evidence="5 6" key="1">
    <citation type="submission" date="2019-03" db="EMBL/GenBank/DDBJ databases">
        <title>Roseomonas sp. a novel Roseomonas species isolated from Sea whip Gorgonian.</title>
        <authorList>
            <person name="Li F."/>
            <person name="Pan X."/>
            <person name="Huang S."/>
            <person name="Li Z."/>
            <person name="Meng B."/>
        </authorList>
    </citation>
    <scope>NUCLEOTIDE SEQUENCE [LARGE SCALE GENOMIC DNA]</scope>
    <source>
        <strain evidence="5 6">M0104</strain>
    </source>
</reference>
<accession>A0A845BJC7</accession>
<dbReference type="SUPFAM" id="SSF46785">
    <property type="entry name" value="Winged helix' DNA-binding domain"/>
    <property type="match status" value="1"/>
</dbReference>
<feature type="domain" description="HTH gntR-type" evidence="4">
    <location>
        <begin position="30"/>
        <end position="98"/>
    </location>
</feature>
<dbReference type="InterPro" id="IPR036390">
    <property type="entry name" value="WH_DNA-bd_sf"/>
</dbReference>
<dbReference type="GO" id="GO:0003677">
    <property type="term" value="F:DNA binding"/>
    <property type="evidence" value="ECO:0007669"/>
    <property type="project" value="UniProtKB-KW"/>
</dbReference>
<dbReference type="Gene3D" id="1.10.10.10">
    <property type="entry name" value="Winged helix-like DNA-binding domain superfamily/Winged helix DNA-binding domain"/>
    <property type="match status" value="1"/>
</dbReference>
<dbReference type="EMBL" id="SNVJ01000006">
    <property type="protein sequence ID" value="MXP63549.1"/>
    <property type="molecule type" value="Genomic_DNA"/>
</dbReference>
<dbReference type="InterPro" id="IPR000524">
    <property type="entry name" value="Tscrpt_reg_HTH_GntR"/>
</dbReference>
<evidence type="ECO:0000259" key="4">
    <source>
        <dbReference type="PROSITE" id="PS50949"/>
    </source>
</evidence>
<dbReference type="GO" id="GO:0003700">
    <property type="term" value="F:DNA-binding transcription factor activity"/>
    <property type="evidence" value="ECO:0007669"/>
    <property type="project" value="InterPro"/>
</dbReference>
<keyword evidence="2" id="KW-0238">DNA-binding</keyword>
<gene>
    <name evidence="5" type="ORF">E0493_09325</name>
</gene>
<dbReference type="SMART" id="SM00345">
    <property type="entry name" value="HTH_GNTR"/>
    <property type="match status" value="1"/>
</dbReference>
<dbReference type="Pfam" id="PF00392">
    <property type="entry name" value="GntR"/>
    <property type="match status" value="1"/>
</dbReference>
<evidence type="ECO:0000313" key="6">
    <source>
        <dbReference type="Proteomes" id="UP000460715"/>
    </source>
</evidence>
<dbReference type="PROSITE" id="PS50949">
    <property type="entry name" value="HTH_GNTR"/>
    <property type="match status" value="1"/>
</dbReference>
<dbReference type="AlphaFoldDB" id="A0A845BJC7"/>
<dbReference type="PANTHER" id="PTHR43537:SF5">
    <property type="entry name" value="UXU OPERON TRANSCRIPTIONAL REGULATOR"/>
    <property type="match status" value="1"/>
</dbReference>
<comment type="caution">
    <text evidence="5">The sequence shown here is derived from an EMBL/GenBank/DDBJ whole genome shotgun (WGS) entry which is preliminary data.</text>
</comment>
<evidence type="ECO:0000256" key="1">
    <source>
        <dbReference type="ARBA" id="ARBA00023015"/>
    </source>
</evidence>
<dbReference type="Gene3D" id="1.20.120.530">
    <property type="entry name" value="GntR ligand-binding domain-like"/>
    <property type="match status" value="1"/>
</dbReference>
<sequence>MESVQAAMRGKQTEPVHPVAAGEGLAAPPLDERTSLIGRLLPFIAHRRLEPGDRLPSERELAERFGVSRGALREAIAVLETLRMVERRPNSGIYLRAVAKQGSLDAIVLQAEVGIPLTETEVREVVELRRILELQAVRLAAERRGAADLARIDQVLAESGRVIAAGENLADQDSAFHLAVVEAAGNHVFLRVVNSFYLLSRTRRRHYFADGRRAPLSHAQHVALRDAIAAQDPERAEAAMGGHLRGVESYWMELLQRQSRGD</sequence>
<keyword evidence="1" id="KW-0805">Transcription regulation</keyword>
<name>A0A845BJC7_9PROT</name>
<dbReference type="CDD" id="cd07377">
    <property type="entry name" value="WHTH_GntR"/>
    <property type="match status" value="1"/>
</dbReference>
<evidence type="ECO:0000256" key="3">
    <source>
        <dbReference type="ARBA" id="ARBA00023163"/>
    </source>
</evidence>
<dbReference type="Pfam" id="PF07729">
    <property type="entry name" value="FCD"/>
    <property type="match status" value="1"/>
</dbReference>
<evidence type="ECO:0000313" key="5">
    <source>
        <dbReference type="EMBL" id="MXP63549.1"/>
    </source>
</evidence>
<dbReference type="InterPro" id="IPR011711">
    <property type="entry name" value="GntR_C"/>
</dbReference>
<keyword evidence="3" id="KW-0804">Transcription</keyword>
<evidence type="ECO:0000256" key="2">
    <source>
        <dbReference type="ARBA" id="ARBA00023125"/>
    </source>
</evidence>
<dbReference type="InterPro" id="IPR008920">
    <property type="entry name" value="TF_FadR/GntR_C"/>
</dbReference>
<keyword evidence="6" id="KW-1185">Reference proteome</keyword>
<dbReference type="SUPFAM" id="SSF48008">
    <property type="entry name" value="GntR ligand-binding domain-like"/>
    <property type="match status" value="1"/>
</dbReference>
<protein>
    <submittedName>
        <fullName evidence="5">FadR family transcriptional regulator</fullName>
    </submittedName>
</protein>
<dbReference type="SMART" id="SM00895">
    <property type="entry name" value="FCD"/>
    <property type="match status" value="1"/>
</dbReference>
<dbReference type="PANTHER" id="PTHR43537">
    <property type="entry name" value="TRANSCRIPTIONAL REGULATOR, GNTR FAMILY"/>
    <property type="match status" value="1"/>
</dbReference>